<dbReference type="NCBIfam" id="TIGR01662">
    <property type="entry name" value="HAD-SF-IIIA"/>
    <property type="match status" value="1"/>
</dbReference>
<reference evidence="1 2" key="1">
    <citation type="submission" date="2021-10" db="EMBL/GenBank/DDBJ databases">
        <title>Anaerobic single-cell dispensing facilitates the cultivation of human gut bacteria.</title>
        <authorList>
            <person name="Afrizal A."/>
        </authorList>
    </citation>
    <scope>NUCLEOTIDE SEQUENCE [LARGE SCALE GENOMIC DNA]</scope>
    <source>
        <strain evidence="1 2">CLA-AA-H224</strain>
    </source>
</reference>
<comment type="caution">
    <text evidence="1">The sequence shown here is derived from an EMBL/GenBank/DDBJ whole genome shotgun (WGS) entry which is preliminary data.</text>
</comment>
<evidence type="ECO:0000313" key="1">
    <source>
        <dbReference type="EMBL" id="MCC2220613.1"/>
    </source>
</evidence>
<dbReference type="InterPro" id="IPR036412">
    <property type="entry name" value="HAD-like_sf"/>
</dbReference>
<dbReference type="InterPro" id="IPR006439">
    <property type="entry name" value="HAD-SF_hydro_IA"/>
</dbReference>
<dbReference type="GO" id="GO:0005737">
    <property type="term" value="C:cytoplasm"/>
    <property type="evidence" value="ECO:0007669"/>
    <property type="project" value="TreeGrafter"/>
</dbReference>
<dbReference type="RefSeq" id="WP_118613254.1">
    <property type="nucleotide sequence ID" value="NZ_JAJEQN010000005.1"/>
</dbReference>
<proteinExistence type="predicted"/>
<dbReference type="InterPro" id="IPR023214">
    <property type="entry name" value="HAD_sf"/>
</dbReference>
<name>A0AAE3JBF0_9FIRM</name>
<dbReference type="PANTHER" id="PTHR19288:SF25">
    <property type="entry name" value="PHOSPHATIDYLGLYCEROPHOSPHATASE GEP4, MITOCHONDRIAL"/>
    <property type="match status" value="1"/>
</dbReference>
<dbReference type="Gene3D" id="3.40.50.1000">
    <property type="entry name" value="HAD superfamily/HAD-like"/>
    <property type="match status" value="1"/>
</dbReference>
<sequence length="165" mass="19156">MSKLYPWAEAASAYQIDYQKEYDNGVRGVLFDVDNTLVRHGEPATKQAKELFEHLRSIGLKTCIISNNKEPRVSPFAKEVGSDYIYKAGKPSVRGYEDAMKRIHTTPDTTIFIGDQIFTDIYGANRAGIRTYLVQPIHPKEEIQIVLKRYIERIVLFFYHRRNKR</sequence>
<keyword evidence="2" id="KW-1185">Reference proteome</keyword>
<dbReference type="NCBIfam" id="TIGR01549">
    <property type="entry name" value="HAD-SF-IA-v1"/>
    <property type="match status" value="1"/>
</dbReference>
<organism evidence="1 2">
    <name type="scientific">Anthropogastromicrobium aceti</name>
    <dbReference type="NCBI Taxonomy" id="2981768"/>
    <lineage>
        <taxon>Bacteria</taxon>
        <taxon>Bacillati</taxon>
        <taxon>Bacillota</taxon>
        <taxon>Clostridia</taxon>
        <taxon>Lachnospirales</taxon>
        <taxon>Lachnospiraceae</taxon>
        <taxon>Anthropogastromicrobium</taxon>
    </lineage>
</organism>
<dbReference type="GO" id="GO:0008962">
    <property type="term" value="F:phosphatidylglycerophosphatase activity"/>
    <property type="evidence" value="ECO:0007669"/>
    <property type="project" value="InterPro"/>
</dbReference>
<accession>A0AAE3JBF0</accession>
<dbReference type="PANTHER" id="PTHR19288">
    <property type="entry name" value="4-NITROPHENYLPHOSPHATASE-RELATED"/>
    <property type="match status" value="1"/>
</dbReference>
<evidence type="ECO:0000313" key="2">
    <source>
        <dbReference type="Proteomes" id="UP001198200"/>
    </source>
</evidence>
<dbReference type="EMBL" id="JAJEQN010000005">
    <property type="protein sequence ID" value="MCC2220613.1"/>
    <property type="molecule type" value="Genomic_DNA"/>
</dbReference>
<dbReference type="AlphaFoldDB" id="A0AAE3JBF0"/>
<dbReference type="InterPro" id="IPR006549">
    <property type="entry name" value="HAD-SF_hydro_IIIA"/>
</dbReference>
<dbReference type="Proteomes" id="UP001198200">
    <property type="component" value="Unassembled WGS sequence"/>
</dbReference>
<dbReference type="SUPFAM" id="SSF56784">
    <property type="entry name" value="HAD-like"/>
    <property type="match status" value="1"/>
</dbReference>
<dbReference type="CDD" id="cd16416">
    <property type="entry name" value="HAD_BsYqeG-like"/>
    <property type="match status" value="1"/>
</dbReference>
<protein>
    <submittedName>
        <fullName evidence="1">YqeG family HAD IIIA-type phosphatase</fullName>
    </submittedName>
</protein>
<dbReference type="NCBIfam" id="TIGR01668">
    <property type="entry name" value="YqeG_hyp_ppase"/>
    <property type="match status" value="1"/>
</dbReference>
<dbReference type="InterPro" id="IPR010021">
    <property type="entry name" value="PGPP1/Gep4"/>
</dbReference>
<dbReference type="Pfam" id="PF00702">
    <property type="entry name" value="Hydrolase"/>
    <property type="match status" value="1"/>
</dbReference>
<gene>
    <name evidence="1" type="ORF">LKD48_02975</name>
</gene>